<evidence type="ECO:0000256" key="2">
    <source>
        <dbReference type="SAM" id="Phobius"/>
    </source>
</evidence>
<dbReference type="EMBL" id="LIBB01000003">
    <property type="protein sequence ID" value="KRO73405.1"/>
    <property type="molecule type" value="Genomic_DNA"/>
</dbReference>
<feature type="transmembrane region" description="Helical" evidence="2">
    <location>
        <begin position="180"/>
        <end position="206"/>
    </location>
</feature>
<dbReference type="Pfam" id="PF20349">
    <property type="entry name" value="DUF6644"/>
    <property type="match status" value="1"/>
</dbReference>
<organism evidence="4 5">
    <name type="scientific">OM182 bacterium BACL3 MAG-120507-bin80</name>
    <dbReference type="NCBI Taxonomy" id="1655577"/>
    <lineage>
        <taxon>Bacteria</taxon>
        <taxon>Pseudomonadati</taxon>
        <taxon>Pseudomonadota</taxon>
        <taxon>Gammaproteobacteria</taxon>
        <taxon>OMG group</taxon>
        <taxon>OM182 clade</taxon>
    </lineage>
</organism>
<dbReference type="InterPro" id="IPR046586">
    <property type="entry name" value="DUF6644"/>
</dbReference>
<name>A0A0R2SKS9_9GAMM</name>
<keyword evidence="2" id="KW-0812">Transmembrane</keyword>
<evidence type="ECO:0000259" key="3">
    <source>
        <dbReference type="Pfam" id="PF20349"/>
    </source>
</evidence>
<feature type="transmembrane region" description="Helical" evidence="2">
    <location>
        <begin position="151"/>
        <end position="168"/>
    </location>
</feature>
<evidence type="ECO:0000313" key="4">
    <source>
        <dbReference type="EMBL" id="KRO73405.1"/>
    </source>
</evidence>
<comment type="caution">
    <text evidence="4">The sequence shown here is derived from an EMBL/GenBank/DDBJ whole genome shotgun (WGS) entry which is preliminary data.</text>
</comment>
<accession>A0A0R2SKS9</accession>
<gene>
    <name evidence="4" type="ORF">ABR69_05170</name>
</gene>
<keyword evidence="2" id="KW-1133">Transmembrane helix</keyword>
<reference evidence="4 5" key="1">
    <citation type="submission" date="2015-10" db="EMBL/GenBank/DDBJ databases">
        <title>Metagenome-Assembled Genomes uncover a global brackish microbiome.</title>
        <authorList>
            <person name="Hugerth L.W."/>
            <person name="Larsson J."/>
            <person name="Alneberg J."/>
            <person name="Lindh M.V."/>
            <person name="Legrand C."/>
            <person name="Pinhassi J."/>
            <person name="Andersson A.F."/>
        </authorList>
    </citation>
    <scope>NUCLEOTIDE SEQUENCE [LARGE SCALE GENOMIC DNA]</scope>
    <source>
        <strain evidence="4">BACL4 MAG-120507-bin80</strain>
    </source>
</reference>
<evidence type="ECO:0000256" key="1">
    <source>
        <dbReference type="SAM" id="MobiDB-lite"/>
    </source>
</evidence>
<feature type="compositionally biased region" description="Low complexity" evidence="1">
    <location>
        <begin position="1"/>
        <end position="17"/>
    </location>
</feature>
<dbReference type="Proteomes" id="UP000051934">
    <property type="component" value="Unassembled WGS sequence"/>
</dbReference>
<feature type="region of interest" description="Disordered" evidence="1">
    <location>
        <begin position="1"/>
        <end position="22"/>
    </location>
</feature>
<feature type="transmembrane region" description="Helical" evidence="2">
    <location>
        <begin position="73"/>
        <end position="98"/>
    </location>
</feature>
<dbReference type="AlphaFoldDB" id="A0A0R2SKS9"/>
<proteinExistence type="predicted"/>
<sequence>MSSATNSTNNLSNNSSSDRQSPIGPYPRATIAGLALLVLLAFSFSGLRAETWTALLPFFEWMETTWFGYVGKTWGGAFATIQAGHLVSLGVLGGAVLFSDGRLLGLYSSLPLREVIDGSHQVFKWALAVVVFTGVFMACGVAVKVYYLPVFWYKMLTLTVGVLFAFYVRKPLIDRDLSVVSPLVVKLTAVASIMVWFTVAATGRWIGFS</sequence>
<feature type="domain" description="DUF6644" evidence="3">
    <location>
        <begin position="58"/>
        <end position="209"/>
    </location>
</feature>
<feature type="transmembrane region" description="Helical" evidence="2">
    <location>
        <begin position="122"/>
        <end position="145"/>
    </location>
</feature>
<evidence type="ECO:0000313" key="5">
    <source>
        <dbReference type="Proteomes" id="UP000051934"/>
    </source>
</evidence>
<protein>
    <recommendedName>
        <fullName evidence="3">DUF6644 domain-containing protein</fullName>
    </recommendedName>
</protein>
<keyword evidence="2" id="KW-0472">Membrane</keyword>